<dbReference type="RefSeq" id="WP_181887718.1">
    <property type="nucleotide sequence ID" value="NZ_CP059472.1"/>
</dbReference>
<reference evidence="7" key="3">
    <citation type="submission" date="2020-07" db="EMBL/GenBank/DDBJ databases">
        <title>Flavobacterium sp. xlx-214.</title>
        <authorList>
            <person name="Yang C."/>
        </authorList>
    </citation>
    <scope>NUCLEOTIDE SEQUENCE [LARGE SCALE GENOMIC DNA]</scope>
    <source>
        <strain evidence="7">CX-624</strain>
    </source>
</reference>
<comment type="similarity">
    <text evidence="1">Belongs to the oxygen-dependent FAD-linked oxidoreductase family.</text>
</comment>
<evidence type="ECO:0000256" key="2">
    <source>
        <dbReference type="ARBA" id="ARBA00023002"/>
    </source>
</evidence>
<dbReference type="PANTHER" id="PTHR13878:SF53">
    <property type="entry name" value="CYTOKININ DEHYDROGENASE 6"/>
    <property type="match status" value="1"/>
</dbReference>
<feature type="domain" description="FAD-binding PCMH-type" evidence="3">
    <location>
        <begin position="10"/>
        <end position="181"/>
    </location>
</feature>
<evidence type="ECO:0000259" key="3">
    <source>
        <dbReference type="PROSITE" id="PS51387"/>
    </source>
</evidence>
<accession>A0A7D7LUP9</accession>
<name>A0A7D7LUP9_9FLAO</name>
<proteinExistence type="inferred from homology"/>
<reference evidence="6" key="2">
    <citation type="submission" date="2020-07" db="EMBL/GenBank/DDBJ databases">
        <title>Chryseobacterium sp.cx-624.</title>
        <authorList>
            <person name="Yang C."/>
        </authorList>
    </citation>
    <scope>NUCLEOTIDE SEQUENCE [LARGE SCALE GENOMIC DNA]</scope>
    <source>
        <strain evidence="6">cx-624</strain>
    </source>
</reference>
<protein>
    <submittedName>
        <fullName evidence="5">FAD-binding oxidoreductase</fullName>
    </submittedName>
</protein>
<dbReference type="InterPro" id="IPR050432">
    <property type="entry name" value="FAD-linked_Oxidoreductases_BP"/>
</dbReference>
<dbReference type="Gene3D" id="3.30.465.10">
    <property type="match status" value="1"/>
</dbReference>
<reference evidence="5" key="1">
    <citation type="submission" date="2020-07" db="EMBL/GenBank/DDBJ databases">
        <title>Chryseobacterium sp. CX-624.</title>
        <authorList>
            <person name="Yang C."/>
        </authorList>
    </citation>
    <scope>NUCLEOTIDE SEQUENCE</scope>
    <source>
        <strain evidence="5">CX-624</strain>
    </source>
</reference>
<evidence type="ECO:0000313" key="4">
    <source>
        <dbReference type="EMBL" id="MBA5247625.1"/>
    </source>
</evidence>
<evidence type="ECO:0000313" key="5">
    <source>
        <dbReference type="EMBL" id="QMS99375.1"/>
    </source>
</evidence>
<keyword evidence="7" id="KW-1185">Reference proteome</keyword>
<evidence type="ECO:0000256" key="1">
    <source>
        <dbReference type="ARBA" id="ARBA00005466"/>
    </source>
</evidence>
<dbReference type="Proteomes" id="UP000515349">
    <property type="component" value="Chromosome"/>
</dbReference>
<dbReference type="EMBL" id="JACEUX010000003">
    <property type="protein sequence ID" value="MBA5247625.1"/>
    <property type="molecule type" value="Genomic_DNA"/>
</dbReference>
<evidence type="ECO:0000313" key="6">
    <source>
        <dbReference type="Proteomes" id="UP000515349"/>
    </source>
</evidence>
<dbReference type="GO" id="GO:0071949">
    <property type="term" value="F:FAD binding"/>
    <property type="evidence" value="ECO:0007669"/>
    <property type="project" value="InterPro"/>
</dbReference>
<organism evidence="5 6">
    <name type="scientific">Marnyiella aurantia</name>
    <dbReference type="NCBI Taxonomy" id="2758037"/>
    <lineage>
        <taxon>Bacteria</taxon>
        <taxon>Pseudomonadati</taxon>
        <taxon>Bacteroidota</taxon>
        <taxon>Flavobacteriia</taxon>
        <taxon>Flavobacteriales</taxon>
        <taxon>Weeksellaceae</taxon>
        <taxon>Marnyiella</taxon>
    </lineage>
</organism>
<dbReference type="EMBL" id="CP059472">
    <property type="protein sequence ID" value="QMS99375.1"/>
    <property type="molecule type" value="Genomic_DNA"/>
</dbReference>
<dbReference type="InterPro" id="IPR036318">
    <property type="entry name" value="FAD-bd_PCMH-like_sf"/>
</dbReference>
<sequence length="453" mass="51186">MKKNFVQRVSNWGNFPVVTRKMRSADTLSGIKSFVEEHNEVIARGNGRCYGDAALAENIFSTSRLNKFISFDRINGIIECESGVLLADILEIIIKQGYFLFVTPGTKFITVGGAIASDVHGKNHHSEGCFSDYLISFKLLTENGKVRNCSHTENSELFWATIGGMGLTGIILSAEFKLRNIETAYIRQERIKAESLDEIFSLFEESNSWTYNVAWIDCLQTGKNVGRSILMRGEHATKYELGGKTRENALKTEKKLRPSIPFTLPSFILNRFSVKFFNAIYFGKQRQKKVNEIVDYERFFFPLDTVDNWNRIYGKKGFIQYQMVIPKAGGREGMREILTTIAESGNGSFLAVLKLFGKNNPQAYNSFPMEGYTLALDFKVNQKLPTLVSQLDRIVEQYGGRIYLSKDTMSKSSLTNYLKNVDNSKFVSLQHKRIIKGVSPEMPGSGGVKKDNI</sequence>
<dbReference type="GO" id="GO:0016491">
    <property type="term" value="F:oxidoreductase activity"/>
    <property type="evidence" value="ECO:0007669"/>
    <property type="project" value="UniProtKB-KW"/>
</dbReference>
<dbReference type="PROSITE" id="PS51387">
    <property type="entry name" value="FAD_PCMH"/>
    <property type="match status" value="1"/>
</dbReference>
<keyword evidence="2" id="KW-0560">Oxidoreductase</keyword>
<dbReference type="Proteomes" id="UP000539710">
    <property type="component" value="Unassembled WGS sequence"/>
</dbReference>
<dbReference type="InterPro" id="IPR016169">
    <property type="entry name" value="FAD-bd_PCMH_sub2"/>
</dbReference>
<dbReference type="SUPFAM" id="SSF56176">
    <property type="entry name" value="FAD-binding/transporter-associated domain-like"/>
    <property type="match status" value="1"/>
</dbReference>
<dbReference type="InterPro" id="IPR016166">
    <property type="entry name" value="FAD-bd_PCMH"/>
</dbReference>
<dbReference type="AlphaFoldDB" id="A0A7D7LUP9"/>
<gene>
    <name evidence="5" type="ORF">H1R16_05050</name>
    <name evidence="4" type="ORF">H2507_10640</name>
</gene>
<dbReference type="Pfam" id="PF01565">
    <property type="entry name" value="FAD_binding_4"/>
    <property type="match status" value="1"/>
</dbReference>
<dbReference type="KEGG" id="cbau:H1R16_05050"/>
<dbReference type="PANTHER" id="PTHR13878">
    <property type="entry name" value="GULONOLACTONE OXIDASE"/>
    <property type="match status" value="1"/>
</dbReference>
<evidence type="ECO:0000313" key="7">
    <source>
        <dbReference type="Proteomes" id="UP000539710"/>
    </source>
</evidence>
<reference evidence="4" key="4">
    <citation type="submission" date="2020-07" db="EMBL/GenBank/DDBJ databases">
        <authorList>
            <person name="Yang C."/>
        </authorList>
    </citation>
    <scope>NUCLEOTIDE SEQUENCE</scope>
    <source>
        <strain evidence="4">Cx-624</strain>
    </source>
</reference>
<dbReference type="InterPro" id="IPR006094">
    <property type="entry name" value="Oxid_FAD_bind_N"/>
</dbReference>